<accession>A0A8S0VV04</accession>
<feature type="domain" description="CFEM" evidence="16">
    <location>
        <begin position="8"/>
        <end position="118"/>
    </location>
</feature>
<dbReference type="AlphaFoldDB" id="A0A8S0VV04"/>
<feature type="compositionally biased region" description="Low complexity" evidence="14">
    <location>
        <begin position="98"/>
        <end position="111"/>
    </location>
</feature>
<dbReference type="GO" id="GO:0005576">
    <property type="term" value="C:extracellular region"/>
    <property type="evidence" value="ECO:0007669"/>
    <property type="project" value="UniProtKB-SubCell"/>
</dbReference>
<dbReference type="SMART" id="SM00747">
    <property type="entry name" value="CFEM"/>
    <property type="match status" value="1"/>
</dbReference>
<feature type="signal peptide" evidence="15">
    <location>
        <begin position="1"/>
        <end position="28"/>
    </location>
</feature>
<dbReference type="OrthoDB" id="3052806at2759"/>
<dbReference type="InterPro" id="IPR008427">
    <property type="entry name" value="Extracellular_membr_CFEM_dom"/>
</dbReference>
<keyword evidence="13" id="KW-0449">Lipoprotein</keyword>
<evidence type="ECO:0000313" key="18">
    <source>
        <dbReference type="Proteomes" id="UP000467700"/>
    </source>
</evidence>
<evidence type="ECO:0000256" key="9">
    <source>
        <dbReference type="ARBA" id="ARBA00023004"/>
    </source>
</evidence>
<keyword evidence="6" id="KW-0349">Heme</keyword>
<feature type="chain" id="PRO_5035908697" description="CFEM domain-containing protein" evidence="15">
    <location>
        <begin position="29"/>
        <end position="341"/>
    </location>
</feature>
<evidence type="ECO:0000256" key="7">
    <source>
        <dbReference type="ARBA" id="ARBA00022723"/>
    </source>
</evidence>
<evidence type="ECO:0000256" key="1">
    <source>
        <dbReference type="ARBA" id="ARBA00004609"/>
    </source>
</evidence>
<evidence type="ECO:0000256" key="15">
    <source>
        <dbReference type="SAM" id="SignalP"/>
    </source>
</evidence>
<evidence type="ECO:0000256" key="8">
    <source>
        <dbReference type="ARBA" id="ARBA00022729"/>
    </source>
</evidence>
<keyword evidence="8 15" id="KW-0732">Signal</keyword>
<evidence type="ECO:0000256" key="4">
    <source>
        <dbReference type="ARBA" id="ARBA00022475"/>
    </source>
</evidence>
<dbReference type="GO" id="GO:0005886">
    <property type="term" value="C:plasma membrane"/>
    <property type="evidence" value="ECO:0007669"/>
    <property type="project" value="UniProtKB-SubCell"/>
</dbReference>
<keyword evidence="9" id="KW-0408">Iron</keyword>
<feature type="compositionally biased region" description="Low complexity" evidence="14">
    <location>
        <begin position="172"/>
        <end position="184"/>
    </location>
</feature>
<keyword evidence="12" id="KW-0325">Glycoprotein</keyword>
<protein>
    <recommendedName>
        <fullName evidence="16">CFEM domain-containing protein</fullName>
    </recommendedName>
</protein>
<gene>
    <name evidence="17" type="ORF">AAE3_LOCUS5343</name>
</gene>
<proteinExistence type="inferred from homology"/>
<evidence type="ECO:0000256" key="11">
    <source>
        <dbReference type="ARBA" id="ARBA00023157"/>
    </source>
</evidence>
<dbReference type="PROSITE" id="PS52012">
    <property type="entry name" value="CFEM"/>
    <property type="match status" value="1"/>
</dbReference>
<comment type="subcellular location">
    <subcellularLocation>
        <location evidence="1">Cell membrane</location>
        <topology evidence="1">Lipid-anchor</topology>
        <topology evidence="1">GPI-anchor</topology>
    </subcellularLocation>
    <subcellularLocation>
        <location evidence="2">Secreted</location>
    </subcellularLocation>
</comment>
<keyword evidence="4" id="KW-1003">Cell membrane</keyword>
<dbReference type="GO" id="GO:0046872">
    <property type="term" value="F:metal ion binding"/>
    <property type="evidence" value="ECO:0007669"/>
    <property type="project" value="UniProtKB-KW"/>
</dbReference>
<evidence type="ECO:0000256" key="6">
    <source>
        <dbReference type="ARBA" id="ARBA00022617"/>
    </source>
</evidence>
<keyword evidence="11" id="KW-1015">Disulfide bond</keyword>
<dbReference type="Proteomes" id="UP000467700">
    <property type="component" value="Unassembled WGS sequence"/>
</dbReference>
<feature type="compositionally biased region" description="Pro residues" evidence="14">
    <location>
        <begin position="112"/>
        <end position="122"/>
    </location>
</feature>
<keyword evidence="10" id="KW-0472">Membrane</keyword>
<evidence type="ECO:0000256" key="13">
    <source>
        <dbReference type="ARBA" id="ARBA00023288"/>
    </source>
</evidence>
<organism evidence="17 18">
    <name type="scientific">Cyclocybe aegerita</name>
    <name type="common">Black poplar mushroom</name>
    <name type="synonym">Agrocybe aegerita</name>
    <dbReference type="NCBI Taxonomy" id="1973307"/>
    <lineage>
        <taxon>Eukaryota</taxon>
        <taxon>Fungi</taxon>
        <taxon>Dikarya</taxon>
        <taxon>Basidiomycota</taxon>
        <taxon>Agaricomycotina</taxon>
        <taxon>Agaricomycetes</taxon>
        <taxon>Agaricomycetidae</taxon>
        <taxon>Agaricales</taxon>
        <taxon>Agaricineae</taxon>
        <taxon>Bolbitiaceae</taxon>
        <taxon>Cyclocybe</taxon>
    </lineage>
</organism>
<dbReference type="PANTHER" id="PTHR37928:SF2">
    <property type="entry name" value="GPI ANCHORED CFEM DOMAIN PROTEIN (AFU_ORTHOLOGUE AFUA_6G10580)"/>
    <property type="match status" value="1"/>
</dbReference>
<dbReference type="InterPro" id="IPR051735">
    <property type="entry name" value="CFEM_domain"/>
</dbReference>
<feature type="region of interest" description="Disordered" evidence="14">
    <location>
        <begin position="95"/>
        <end position="184"/>
    </location>
</feature>
<evidence type="ECO:0000256" key="10">
    <source>
        <dbReference type="ARBA" id="ARBA00023136"/>
    </source>
</evidence>
<dbReference type="Pfam" id="PF05730">
    <property type="entry name" value="CFEM"/>
    <property type="match status" value="1"/>
</dbReference>
<evidence type="ECO:0000313" key="17">
    <source>
        <dbReference type="EMBL" id="CAA7263020.1"/>
    </source>
</evidence>
<feature type="compositionally biased region" description="Low complexity" evidence="14">
    <location>
        <begin position="123"/>
        <end position="160"/>
    </location>
</feature>
<name>A0A8S0VV04_CYCAE</name>
<reference evidence="17 18" key="1">
    <citation type="submission" date="2020-01" db="EMBL/GenBank/DDBJ databases">
        <authorList>
            <person name="Gupta K D."/>
        </authorList>
    </citation>
    <scope>NUCLEOTIDE SEQUENCE [LARGE SCALE GENOMIC DNA]</scope>
</reference>
<evidence type="ECO:0000259" key="16">
    <source>
        <dbReference type="PROSITE" id="PS52012"/>
    </source>
</evidence>
<evidence type="ECO:0000256" key="14">
    <source>
        <dbReference type="SAM" id="MobiDB-lite"/>
    </source>
</evidence>
<comment type="similarity">
    <text evidence="3">Belongs to the RBT5 family.</text>
</comment>
<keyword evidence="7" id="KW-0479">Metal-binding</keyword>
<feature type="compositionally biased region" description="Gly residues" evidence="14">
    <location>
        <begin position="161"/>
        <end position="171"/>
    </location>
</feature>
<evidence type="ECO:0000256" key="3">
    <source>
        <dbReference type="ARBA" id="ARBA00010031"/>
    </source>
</evidence>
<keyword evidence="5" id="KW-0964">Secreted</keyword>
<keyword evidence="18" id="KW-1185">Reference proteome</keyword>
<dbReference type="PANTHER" id="PTHR37928">
    <property type="entry name" value="CFEM DOMAIN PROTEIN (AFU_ORTHOLOGUE AFUA_6G14090)"/>
    <property type="match status" value="1"/>
</dbReference>
<sequence length="341" mass="34773">MPLPLKFSQLTILTLALFVSSLSGRASAQATGIADLPDCAADCVRTSATAANCALTDVPCLCSTGFSPAVQQCAIPVCGFGDRSTISGVLREMCESQTTTSQPPTTSASSPSPTPTPNPGPAPSASSTTTITSTTTPPSPATTGTGTTSSAGGPSPSTTLGIGGGVGGGVSGRSSTATSASEGSTTVVVATVVLPQTSALGGALNSNVDDGRLYDSTLWPSPLVRPEYPDGRRSCSVFLDLSSRSLYPHPPPLQPPTFIVALTLTCIRAVADIPPLHVLVCILPTPPLVVVVVDIDIDHSKSVPHPFRSSLFTLRFLLPPPLGLSSFIVYLPASIPPTYPY</sequence>
<evidence type="ECO:0000256" key="2">
    <source>
        <dbReference type="ARBA" id="ARBA00004613"/>
    </source>
</evidence>
<evidence type="ECO:0000256" key="5">
    <source>
        <dbReference type="ARBA" id="ARBA00022525"/>
    </source>
</evidence>
<evidence type="ECO:0000256" key="12">
    <source>
        <dbReference type="ARBA" id="ARBA00023180"/>
    </source>
</evidence>
<dbReference type="EMBL" id="CACVBS010000038">
    <property type="protein sequence ID" value="CAA7263020.1"/>
    <property type="molecule type" value="Genomic_DNA"/>
</dbReference>
<comment type="caution">
    <text evidence="17">The sequence shown here is derived from an EMBL/GenBank/DDBJ whole genome shotgun (WGS) entry which is preliminary data.</text>
</comment>